<dbReference type="EMBL" id="BAABCJ010000005">
    <property type="protein sequence ID" value="GAA3708492.1"/>
    <property type="molecule type" value="Genomic_DNA"/>
</dbReference>
<dbReference type="Gene3D" id="2.160.20.80">
    <property type="entry name" value="E3 ubiquitin-protein ligase SopA"/>
    <property type="match status" value="1"/>
</dbReference>
<accession>A0ABP7DPK2</accession>
<sequence length="247" mass="26352">MPSPQSNHGPQRARTAPSNGRGRPSGRSRPGRGGVRAPLLDPVKLDGLDDGAPAALTPGATVEGLRFGQVSGPVLDLTGARLDGVAFESLTADRLELRGAVLNEAVVEHVDVPVVGAVASRWRDVTLSGRLGSVEAYEAELRSVHFVGCKLSFVNLRGADLLDVAFTDCVIEELDLSGSQLRRVQLSGTRVGRLEIDRARLEDVDLRRTDIETVSGLEHLRGATFGPHHLAQLAPLMARALGLRIED</sequence>
<name>A0ABP7DPK2_9MICC</name>
<proteinExistence type="predicted"/>
<evidence type="ECO:0000313" key="2">
    <source>
        <dbReference type="EMBL" id="GAA3708492.1"/>
    </source>
</evidence>
<organism evidence="2 3">
    <name type="scientific">Zhihengliuella alba</name>
    <dbReference type="NCBI Taxonomy" id="547018"/>
    <lineage>
        <taxon>Bacteria</taxon>
        <taxon>Bacillati</taxon>
        <taxon>Actinomycetota</taxon>
        <taxon>Actinomycetes</taxon>
        <taxon>Micrococcales</taxon>
        <taxon>Micrococcaceae</taxon>
        <taxon>Zhihengliuella</taxon>
    </lineage>
</organism>
<dbReference type="InterPro" id="IPR051082">
    <property type="entry name" value="Pentapeptide-BTB/POZ_domain"/>
</dbReference>
<feature type="region of interest" description="Disordered" evidence="1">
    <location>
        <begin position="1"/>
        <end position="52"/>
    </location>
</feature>
<dbReference type="SUPFAM" id="SSF141571">
    <property type="entry name" value="Pentapeptide repeat-like"/>
    <property type="match status" value="1"/>
</dbReference>
<comment type="caution">
    <text evidence="2">The sequence shown here is derived from an EMBL/GenBank/DDBJ whole genome shotgun (WGS) entry which is preliminary data.</text>
</comment>
<dbReference type="Pfam" id="PF13599">
    <property type="entry name" value="Pentapeptide_4"/>
    <property type="match status" value="1"/>
</dbReference>
<reference evidence="3" key="1">
    <citation type="journal article" date="2019" name="Int. J. Syst. Evol. Microbiol.">
        <title>The Global Catalogue of Microorganisms (GCM) 10K type strain sequencing project: providing services to taxonomists for standard genome sequencing and annotation.</title>
        <authorList>
            <consortium name="The Broad Institute Genomics Platform"/>
            <consortium name="The Broad Institute Genome Sequencing Center for Infectious Disease"/>
            <person name="Wu L."/>
            <person name="Ma J."/>
        </authorList>
    </citation>
    <scope>NUCLEOTIDE SEQUENCE [LARGE SCALE GENOMIC DNA]</scope>
    <source>
        <strain evidence="3">JCM 16961</strain>
    </source>
</reference>
<evidence type="ECO:0000313" key="3">
    <source>
        <dbReference type="Proteomes" id="UP001501536"/>
    </source>
</evidence>
<dbReference type="PANTHER" id="PTHR14136:SF17">
    <property type="entry name" value="BTB_POZ DOMAIN-CONTAINING PROTEIN KCTD9"/>
    <property type="match status" value="1"/>
</dbReference>
<dbReference type="Proteomes" id="UP001501536">
    <property type="component" value="Unassembled WGS sequence"/>
</dbReference>
<dbReference type="PANTHER" id="PTHR14136">
    <property type="entry name" value="BTB_POZ DOMAIN-CONTAINING PROTEIN KCTD9"/>
    <property type="match status" value="1"/>
</dbReference>
<evidence type="ECO:0000256" key="1">
    <source>
        <dbReference type="SAM" id="MobiDB-lite"/>
    </source>
</evidence>
<protein>
    <submittedName>
        <fullName evidence="2">Pentapeptide repeat-containing protein</fullName>
    </submittedName>
</protein>
<keyword evidence="3" id="KW-1185">Reference proteome</keyword>
<gene>
    <name evidence="2" type="ORF">GCM10022377_22870</name>
</gene>
<dbReference type="InterPro" id="IPR001646">
    <property type="entry name" value="5peptide_repeat"/>
</dbReference>